<accession>A0AAD5GIV0</accession>
<feature type="compositionally biased region" description="Polar residues" evidence="7">
    <location>
        <begin position="287"/>
        <end position="307"/>
    </location>
</feature>
<dbReference type="AlphaFoldDB" id="A0AAD5GIV0"/>
<dbReference type="InterPro" id="IPR011009">
    <property type="entry name" value="Kinase-like_dom_sf"/>
</dbReference>
<feature type="compositionally biased region" description="Polar residues" evidence="7">
    <location>
        <begin position="472"/>
        <end position="489"/>
    </location>
</feature>
<dbReference type="InterPro" id="IPR008271">
    <property type="entry name" value="Ser/Thr_kinase_AS"/>
</dbReference>
<dbReference type="SUPFAM" id="SSF56112">
    <property type="entry name" value="Protein kinase-like (PK-like)"/>
    <property type="match status" value="1"/>
</dbReference>
<sequence>MMMENYEILEQIGKGSFASALLVRHKHEKKRYVLKKIRLARQSDRTRRSALLEMELISTVQNPFIVEYKDSWVEKVCVEFSIKLCKWLVQLLVALDYLHVNHIIHRDVKCSNIFLTRDQDIRLGDFGLAKMLTSDDLASSVVGTPSYMCPELLADIPYGSKSDIWSLGCCMYEMAAFKSAFKAFDMQSLINKINKSIVSPLPTMYSGTFRGLIKSMLRKNPEMRPSAADLLKHSHLQPYVLKLHLNINGPRRHTLPAQWSDYNYEKKTTFIEPEPRTVNLHNGKRPSFSSDRGLNPSISEHDQYSSCSQTSTRKLSIGSVEEYIQTEKLVAARSANAVRTPRVTPVKPSVITPRRQIASPNVIRRSSDRDVLPIPQTPSSISSRTTRRTSLPLSTRTSKPHLGFESPDVSVNAPRIDKMTDLSLMYTQSPVILPARKTSSTSAQCSSATSSNTIPDRSVTIDMCTVKTVIPSQSHQTSASVAHSHSTNNRSDETSSDSRGPRCRFDTSSYQQRAEALEGLLEFSAQLMQQQRIEELAVLLKPFGPEKVSPRETAIWLSKSLKRNGAATGTGASILGNS</sequence>
<keyword evidence="5 6" id="KW-0067">ATP-binding</keyword>
<dbReference type="InterPro" id="IPR050660">
    <property type="entry name" value="NEK_Ser/Thr_kinase"/>
</dbReference>
<dbReference type="PANTHER" id="PTHR43671:SF66">
    <property type="entry name" value="SERINE_THREONINE-PROTEIN KINASE NEK2"/>
    <property type="match status" value="1"/>
</dbReference>
<keyword evidence="3 6" id="KW-0547">Nucleotide-binding</keyword>
<evidence type="ECO:0000256" key="6">
    <source>
        <dbReference type="PROSITE-ProRule" id="PRU10141"/>
    </source>
</evidence>
<protein>
    <recommendedName>
        <fullName evidence="8">Protein kinase domain-containing protein</fullName>
    </recommendedName>
</protein>
<dbReference type="PROSITE" id="PS50011">
    <property type="entry name" value="PROTEIN_KINASE_DOM"/>
    <property type="match status" value="1"/>
</dbReference>
<dbReference type="Pfam" id="PF00069">
    <property type="entry name" value="Pkinase"/>
    <property type="match status" value="2"/>
</dbReference>
<feature type="binding site" evidence="6">
    <location>
        <position position="35"/>
    </location>
    <ligand>
        <name>ATP</name>
        <dbReference type="ChEBI" id="CHEBI:30616"/>
    </ligand>
</feature>
<evidence type="ECO:0000256" key="4">
    <source>
        <dbReference type="ARBA" id="ARBA00022777"/>
    </source>
</evidence>
<feature type="region of interest" description="Disordered" evidence="7">
    <location>
        <begin position="370"/>
        <end position="406"/>
    </location>
</feature>
<organism evidence="9 10">
    <name type="scientific">Ambrosia artemisiifolia</name>
    <name type="common">Common ragweed</name>
    <dbReference type="NCBI Taxonomy" id="4212"/>
    <lineage>
        <taxon>Eukaryota</taxon>
        <taxon>Viridiplantae</taxon>
        <taxon>Streptophyta</taxon>
        <taxon>Embryophyta</taxon>
        <taxon>Tracheophyta</taxon>
        <taxon>Spermatophyta</taxon>
        <taxon>Magnoliopsida</taxon>
        <taxon>eudicotyledons</taxon>
        <taxon>Gunneridae</taxon>
        <taxon>Pentapetalae</taxon>
        <taxon>asterids</taxon>
        <taxon>campanulids</taxon>
        <taxon>Asterales</taxon>
        <taxon>Asteraceae</taxon>
        <taxon>Asteroideae</taxon>
        <taxon>Heliantheae alliance</taxon>
        <taxon>Heliantheae</taxon>
        <taxon>Ambrosia</taxon>
    </lineage>
</organism>
<dbReference type="InterPro" id="IPR017441">
    <property type="entry name" value="Protein_kinase_ATP_BS"/>
</dbReference>
<dbReference type="Gene3D" id="3.30.200.20">
    <property type="entry name" value="Phosphorylase Kinase, domain 1"/>
    <property type="match status" value="1"/>
</dbReference>
<reference evidence="9" key="1">
    <citation type="submission" date="2022-06" db="EMBL/GenBank/DDBJ databases">
        <title>Uncovering the hologenomic basis of an extraordinary plant invasion.</title>
        <authorList>
            <person name="Bieker V.C."/>
            <person name="Martin M.D."/>
            <person name="Gilbert T."/>
            <person name="Hodgins K."/>
            <person name="Battlay P."/>
            <person name="Petersen B."/>
            <person name="Wilson J."/>
        </authorList>
    </citation>
    <scope>NUCLEOTIDE SEQUENCE</scope>
    <source>
        <strain evidence="9">AA19_3_7</strain>
        <tissue evidence="9">Leaf</tissue>
    </source>
</reference>
<dbReference type="PANTHER" id="PTHR43671">
    <property type="entry name" value="SERINE/THREONINE-PROTEIN KINASE NEK"/>
    <property type="match status" value="1"/>
</dbReference>
<comment type="similarity">
    <text evidence="1">Belongs to the protein kinase superfamily. NEK Ser/Thr protein kinase family. NIMA subfamily.</text>
</comment>
<dbReference type="InterPro" id="IPR000719">
    <property type="entry name" value="Prot_kinase_dom"/>
</dbReference>
<evidence type="ECO:0000313" key="9">
    <source>
        <dbReference type="EMBL" id="KAI7741866.1"/>
    </source>
</evidence>
<evidence type="ECO:0000256" key="5">
    <source>
        <dbReference type="ARBA" id="ARBA00022840"/>
    </source>
</evidence>
<evidence type="ECO:0000256" key="2">
    <source>
        <dbReference type="ARBA" id="ARBA00022679"/>
    </source>
</evidence>
<name>A0AAD5GIV0_AMBAR</name>
<comment type="caution">
    <text evidence="9">The sequence shown here is derived from an EMBL/GenBank/DDBJ whole genome shotgun (WGS) entry which is preliminary data.</text>
</comment>
<keyword evidence="10" id="KW-1185">Reference proteome</keyword>
<feature type="region of interest" description="Disordered" evidence="7">
    <location>
        <begin position="276"/>
        <end position="307"/>
    </location>
</feature>
<keyword evidence="2" id="KW-0808">Transferase</keyword>
<feature type="region of interest" description="Disordered" evidence="7">
    <location>
        <begin position="472"/>
        <end position="506"/>
    </location>
</feature>
<evidence type="ECO:0000256" key="7">
    <source>
        <dbReference type="SAM" id="MobiDB-lite"/>
    </source>
</evidence>
<feature type="compositionally biased region" description="Low complexity" evidence="7">
    <location>
        <begin position="372"/>
        <end position="397"/>
    </location>
</feature>
<keyword evidence="4" id="KW-0418">Kinase</keyword>
<dbReference type="PROSITE" id="PS00108">
    <property type="entry name" value="PROTEIN_KINASE_ST"/>
    <property type="match status" value="1"/>
</dbReference>
<dbReference type="GO" id="GO:0004674">
    <property type="term" value="F:protein serine/threonine kinase activity"/>
    <property type="evidence" value="ECO:0007669"/>
    <property type="project" value="TreeGrafter"/>
</dbReference>
<proteinExistence type="inferred from homology"/>
<evidence type="ECO:0000313" key="10">
    <source>
        <dbReference type="Proteomes" id="UP001206925"/>
    </source>
</evidence>
<dbReference type="GO" id="GO:0005524">
    <property type="term" value="F:ATP binding"/>
    <property type="evidence" value="ECO:0007669"/>
    <property type="project" value="UniProtKB-UniRule"/>
</dbReference>
<evidence type="ECO:0000259" key="8">
    <source>
        <dbReference type="PROSITE" id="PS50011"/>
    </source>
</evidence>
<dbReference type="EMBL" id="JAMZMK010008125">
    <property type="protein sequence ID" value="KAI7741866.1"/>
    <property type="molecule type" value="Genomic_DNA"/>
</dbReference>
<dbReference type="PROSITE" id="PS00107">
    <property type="entry name" value="PROTEIN_KINASE_ATP"/>
    <property type="match status" value="1"/>
</dbReference>
<gene>
    <name evidence="9" type="ORF">M8C21_026582</name>
</gene>
<dbReference type="SMART" id="SM00220">
    <property type="entry name" value="S_TKc"/>
    <property type="match status" value="1"/>
</dbReference>
<feature type="domain" description="Protein kinase" evidence="8">
    <location>
        <begin position="6"/>
        <end position="236"/>
    </location>
</feature>
<evidence type="ECO:0000256" key="1">
    <source>
        <dbReference type="ARBA" id="ARBA00010886"/>
    </source>
</evidence>
<evidence type="ECO:0000256" key="3">
    <source>
        <dbReference type="ARBA" id="ARBA00022741"/>
    </source>
</evidence>
<dbReference type="Proteomes" id="UP001206925">
    <property type="component" value="Unassembled WGS sequence"/>
</dbReference>
<dbReference type="CDD" id="cd08215">
    <property type="entry name" value="STKc_Nek"/>
    <property type="match status" value="1"/>
</dbReference>
<dbReference type="Gene3D" id="1.10.510.10">
    <property type="entry name" value="Transferase(Phosphotransferase) domain 1"/>
    <property type="match status" value="1"/>
</dbReference>